<evidence type="ECO:0000256" key="1">
    <source>
        <dbReference type="ARBA" id="ARBA00007992"/>
    </source>
</evidence>
<evidence type="ECO:0000256" key="5">
    <source>
        <dbReference type="ARBA" id="ARBA00023033"/>
    </source>
</evidence>
<comment type="caution">
    <text evidence="8">The sequence shown here is derived from an EMBL/GenBank/DDBJ whole genome shotgun (WGS) entry which is preliminary data.</text>
</comment>
<keyword evidence="6" id="KW-0812">Transmembrane</keyword>
<dbReference type="EMBL" id="JAWWNJ010000008">
    <property type="protein sequence ID" value="KAK7050495.1"/>
    <property type="molecule type" value="Genomic_DNA"/>
</dbReference>
<dbReference type="GO" id="GO:0004497">
    <property type="term" value="F:monooxygenase activity"/>
    <property type="evidence" value="ECO:0007669"/>
    <property type="project" value="UniProtKB-KW"/>
</dbReference>
<dbReference type="AlphaFoldDB" id="A0AAW0DGT8"/>
<keyword evidence="9" id="KW-1185">Reference proteome</keyword>
<dbReference type="InterPro" id="IPR036188">
    <property type="entry name" value="FAD/NAD-bd_sf"/>
</dbReference>
<evidence type="ECO:0000256" key="6">
    <source>
        <dbReference type="SAM" id="Phobius"/>
    </source>
</evidence>
<keyword evidence="4" id="KW-0560">Oxidoreductase</keyword>
<keyword evidence="2" id="KW-0285">Flavoprotein</keyword>
<dbReference type="GO" id="GO:0071949">
    <property type="term" value="F:FAD binding"/>
    <property type="evidence" value="ECO:0007669"/>
    <property type="project" value="InterPro"/>
</dbReference>
<sequence>MPGQLTINPRRAAVSLRVVVVGGGIAGIATAYTLQRAGHNVTVLERSNGSEHSRGVIRSPPNMTRILNHWGLAPALAKTAVKCPQFRFHQPDGELISIVQLHDDFVKDLMADFVFIAHDDMRSILYEAAEHAGVEIRYNASVDSVDCDTVSVTLHPPPEGGEPERLYADLVVGADGPQSIVRTEVVGEEVTGVRDGHLSLTVTIPTELMREDEDLRPLCEDGNWWVWLGPDTLFHGSLIAGRREFSIVIGMRNVPAETLAQYTETWDLQRTYPIEHFGIDFSGYDVRVRKLLPFMRKVTAAVHVRRPILESSVCERARIVIVGEAAHPLVPAGQHNTGVTIEDAETLGALFARIQHRAQIPRMLAAYEELRQPRFSGPSPSTIVFLYISPSSSSTASRSKAYASRRCAYAQDWELRKRTMLTLPHGLEQKERDSKLRRVMAYGDWAHMDEHRFKQMWGDEMEMFSYFSTEKVEDWWTKWGSLLAGSSEKDGVKTPVSPSVEVSISNGPSRMLLSVH</sequence>
<dbReference type="Proteomes" id="UP001362999">
    <property type="component" value="Unassembled WGS sequence"/>
</dbReference>
<evidence type="ECO:0000256" key="3">
    <source>
        <dbReference type="ARBA" id="ARBA00022827"/>
    </source>
</evidence>
<proteinExistence type="inferred from homology"/>
<dbReference type="Gene3D" id="3.50.50.60">
    <property type="entry name" value="FAD/NAD(P)-binding domain"/>
    <property type="match status" value="1"/>
</dbReference>
<name>A0AAW0DGT8_9AGAR</name>
<keyword evidence="3" id="KW-0274">FAD</keyword>
<comment type="similarity">
    <text evidence="1">Belongs to the paxM FAD-dependent monooxygenase family.</text>
</comment>
<evidence type="ECO:0000256" key="4">
    <source>
        <dbReference type="ARBA" id="ARBA00023002"/>
    </source>
</evidence>
<evidence type="ECO:0000256" key="2">
    <source>
        <dbReference type="ARBA" id="ARBA00022630"/>
    </source>
</evidence>
<reference evidence="8 9" key="1">
    <citation type="journal article" date="2024" name="J Genomics">
        <title>Draft genome sequencing and assembly of Favolaschia claudopus CIRM-BRFM 2984 isolated from oak limbs.</title>
        <authorList>
            <person name="Navarro D."/>
            <person name="Drula E."/>
            <person name="Chaduli D."/>
            <person name="Cazenave R."/>
            <person name="Ahrendt S."/>
            <person name="Wang J."/>
            <person name="Lipzen A."/>
            <person name="Daum C."/>
            <person name="Barry K."/>
            <person name="Grigoriev I.V."/>
            <person name="Favel A."/>
            <person name="Rosso M.N."/>
            <person name="Martin F."/>
        </authorList>
    </citation>
    <scope>NUCLEOTIDE SEQUENCE [LARGE SCALE GENOMIC DNA]</scope>
    <source>
        <strain evidence="8 9">CIRM-BRFM 2984</strain>
    </source>
</reference>
<accession>A0AAW0DGT8</accession>
<keyword evidence="6" id="KW-1133">Transmembrane helix</keyword>
<dbReference type="PRINTS" id="PR00420">
    <property type="entry name" value="RNGMNOXGNASE"/>
</dbReference>
<keyword evidence="5" id="KW-0503">Monooxygenase</keyword>
<dbReference type="PANTHER" id="PTHR13789">
    <property type="entry name" value="MONOOXYGENASE"/>
    <property type="match status" value="1"/>
</dbReference>
<gene>
    <name evidence="8" type="ORF">R3P38DRAFT_3173917</name>
</gene>
<feature type="domain" description="FAD-binding" evidence="7">
    <location>
        <begin position="17"/>
        <end position="374"/>
    </location>
</feature>
<protein>
    <submittedName>
        <fullName evidence="8">FAD-binding-3 domain-containing protein</fullName>
    </submittedName>
</protein>
<organism evidence="8 9">
    <name type="scientific">Favolaschia claudopus</name>
    <dbReference type="NCBI Taxonomy" id="2862362"/>
    <lineage>
        <taxon>Eukaryota</taxon>
        <taxon>Fungi</taxon>
        <taxon>Dikarya</taxon>
        <taxon>Basidiomycota</taxon>
        <taxon>Agaricomycotina</taxon>
        <taxon>Agaricomycetes</taxon>
        <taxon>Agaricomycetidae</taxon>
        <taxon>Agaricales</taxon>
        <taxon>Marasmiineae</taxon>
        <taxon>Mycenaceae</taxon>
        <taxon>Favolaschia</taxon>
    </lineage>
</organism>
<evidence type="ECO:0000259" key="7">
    <source>
        <dbReference type="Pfam" id="PF01494"/>
    </source>
</evidence>
<dbReference type="SUPFAM" id="SSF51905">
    <property type="entry name" value="FAD/NAD(P)-binding domain"/>
    <property type="match status" value="1"/>
</dbReference>
<dbReference type="PANTHER" id="PTHR13789:SF309">
    <property type="entry name" value="PUTATIVE (AFU_ORTHOLOGUE AFUA_6G14510)-RELATED"/>
    <property type="match status" value="1"/>
</dbReference>
<keyword evidence="6" id="KW-0472">Membrane</keyword>
<dbReference type="InterPro" id="IPR002938">
    <property type="entry name" value="FAD-bd"/>
</dbReference>
<evidence type="ECO:0000313" key="9">
    <source>
        <dbReference type="Proteomes" id="UP001362999"/>
    </source>
</evidence>
<evidence type="ECO:0000313" key="8">
    <source>
        <dbReference type="EMBL" id="KAK7050495.1"/>
    </source>
</evidence>
<dbReference type="InterPro" id="IPR050493">
    <property type="entry name" value="FAD-dep_Monooxygenase_BioMet"/>
</dbReference>
<feature type="transmembrane region" description="Helical" evidence="6">
    <location>
        <begin position="12"/>
        <end position="34"/>
    </location>
</feature>
<dbReference type="Pfam" id="PF01494">
    <property type="entry name" value="FAD_binding_3"/>
    <property type="match status" value="1"/>
</dbReference>